<sequence length="633" mass="69258">MGRPSSHIGEPLRQLRASKGTNVATVCEGRVQTGAGFVDRIAALSTGIRRAGLKPGDRVSIAALNSEWYLEWLLAVPCAGCIIAPLNHRWSVEEASEAIREVGASMLVVDRHCVGWCAALKKSCPSLNWFVYIGSGESPVDRTWTTGRPKGVSLTHTALIVQSEAKLSEVGYSSDDIYLHAATLCHIGGISSALAIVMANGCHILLPKFEIRTAFSSISQYGVSAMIVVPSLVSDMASYYKNMSRSSQDMRTFPSMRTILNGAGSLSQDQLEVMKHIFPSCKIMSAYGMTEACSSMTFLLLHDPDVKATQEVYNYVAAANKTLKVSEGWQTFLRGGVCVGKPPPHVSIGILAMNDESTTLGRISKNFTSMKVTGDENRPSNLMSWLPDIWDTARRRLISVGSSQQQPVLSEQEIHSDKHEGLVTVGRVLTRGPHVMEGYWGRPEKTMEALRADGWLDTGDVGWIDGAGMLWLLGRQKDVIKSGGENVYASEVERLLVKHPAVSSASVVGVPDQRLGESVTAMVRLELGWEWADGSSSNDTKATKSLVSEWSLRFHCQQQGLSRYKVPKYILVQEGPFPVTSTGKVKKDSVRDMAIARLSSKEPRLSSREPTRTSSLFPEHSVQPDSIFIRSRL</sequence>
<dbReference type="InterPro" id="IPR025110">
    <property type="entry name" value="AMP-bd_C"/>
</dbReference>
<dbReference type="PANTHER" id="PTHR43201">
    <property type="entry name" value="ACYL-COA SYNTHETASE"/>
    <property type="match status" value="1"/>
</dbReference>
<dbReference type="InterPro" id="IPR045851">
    <property type="entry name" value="AMP-bd_C_sf"/>
</dbReference>
<evidence type="ECO:0000259" key="3">
    <source>
        <dbReference type="Pfam" id="PF13193"/>
    </source>
</evidence>
<dbReference type="SUPFAM" id="SSF56801">
    <property type="entry name" value="Acetyl-CoA synthetase-like"/>
    <property type="match status" value="1"/>
</dbReference>
<dbReference type="AlphaFoldDB" id="A0ABD3HPK0"/>
<name>A0ABD3HPK0_9MARC</name>
<dbReference type="EMBL" id="JBJQOH010000003">
    <property type="protein sequence ID" value="KAL3691279.1"/>
    <property type="molecule type" value="Genomic_DNA"/>
</dbReference>
<evidence type="ECO:0000256" key="1">
    <source>
        <dbReference type="SAM" id="MobiDB-lite"/>
    </source>
</evidence>
<dbReference type="InterPro" id="IPR042099">
    <property type="entry name" value="ANL_N_sf"/>
</dbReference>
<feature type="domain" description="AMP-dependent synthetase/ligase" evidence="2">
    <location>
        <begin position="145"/>
        <end position="304"/>
    </location>
</feature>
<dbReference type="Proteomes" id="UP001633002">
    <property type="component" value="Unassembled WGS sequence"/>
</dbReference>
<organism evidence="4 5">
    <name type="scientific">Riccia sorocarpa</name>
    <dbReference type="NCBI Taxonomy" id="122646"/>
    <lineage>
        <taxon>Eukaryota</taxon>
        <taxon>Viridiplantae</taxon>
        <taxon>Streptophyta</taxon>
        <taxon>Embryophyta</taxon>
        <taxon>Marchantiophyta</taxon>
        <taxon>Marchantiopsida</taxon>
        <taxon>Marchantiidae</taxon>
        <taxon>Marchantiales</taxon>
        <taxon>Ricciaceae</taxon>
        <taxon>Riccia</taxon>
    </lineage>
</organism>
<dbReference type="Pfam" id="PF13193">
    <property type="entry name" value="AMP-binding_C"/>
    <property type="match status" value="1"/>
</dbReference>
<feature type="domain" description="AMP-binding enzyme C-terminal" evidence="3">
    <location>
        <begin position="491"/>
        <end position="584"/>
    </location>
</feature>
<dbReference type="Gene3D" id="3.40.50.12780">
    <property type="entry name" value="N-terminal domain of ligase-like"/>
    <property type="match status" value="1"/>
</dbReference>
<dbReference type="Gene3D" id="3.30.300.30">
    <property type="match status" value="1"/>
</dbReference>
<evidence type="ECO:0000313" key="5">
    <source>
        <dbReference type="Proteomes" id="UP001633002"/>
    </source>
</evidence>
<keyword evidence="5" id="KW-1185">Reference proteome</keyword>
<accession>A0ABD3HPK0</accession>
<evidence type="ECO:0000313" key="4">
    <source>
        <dbReference type="EMBL" id="KAL3691279.1"/>
    </source>
</evidence>
<comment type="caution">
    <text evidence="4">The sequence shown here is derived from an EMBL/GenBank/DDBJ whole genome shotgun (WGS) entry which is preliminary data.</text>
</comment>
<proteinExistence type="predicted"/>
<dbReference type="InterPro" id="IPR000873">
    <property type="entry name" value="AMP-dep_synth/lig_dom"/>
</dbReference>
<dbReference type="Pfam" id="PF00501">
    <property type="entry name" value="AMP-binding"/>
    <property type="match status" value="2"/>
</dbReference>
<gene>
    <name evidence="4" type="ORF">R1sor_004930</name>
</gene>
<feature type="region of interest" description="Disordered" evidence="1">
    <location>
        <begin position="599"/>
        <end position="619"/>
    </location>
</feature>
<feature type="compositionally biased region" description="Basic and acidic residues" evidence="1">
    <location>
        <begin position="599"/>
        <end position="611"/>
    </location>
</feature>
<dbReference type="PANTHER" id="PTHR43201:SF32">
    <property type="entry name" value="2-SUCCINYLBENZOATE--COA LIGASE, CHLOROPLASTIC_PEROXISOMAL"/>
    <property type="match status" value="1"/>
</dbReference>
<evidence type="ECO:0000259" key="2">
    <source>
        <dbReference type="Pfam" id="PF00501"/>
    </source>
</evidence>
<feature type="domain" description="AMP-dependent synthetase/ligase" evidence="2">
    <location>
        <begin position="20"/>
        <end position="111"/>
    </location>
</feature>
<reference evidence="4 5" key="1">
    <citation type="submission" date="2024-09" db="EMBL/GenBank/DDBJ databases">
        <title>Chromosome-scale assembly of Riccia sorocarpa.</title>
        <authorList>
            <person name="Paukszto L."/>
        </authorList>
    </citation>
    <scope>NUCLEOTIDE SEQUENCE [LARGE SCALE GENOMIC DNA]</scope>
    <source>
        <strain evidence="4">LP-2024</strain>
        <tissue evidence="4">Aerial parts of the thallus</tissue>
    </source>
</reference>
<protein>
    <submittedName>
        <fullName evidence="4">Uncharacterized protein</fullName>
    </submittedName>
</protein>